<dbReference type="EMBL" id="LAZR01001323">
    <property type="protein sequence ID" value="KKN46576.1"/>
    <property type="molecule type" value="Genomic_DNA"/>
</dbReference>
<comment type="caution">
    <text evidence="1">The sequence shown here is derived from an EMBL/GenBank/DDBJ whole genome shotgun (WGS) entry which is preliminary data.</text>
</comment>
<gene>
    <name evidence="1" type="ORF">LCGC14_0671720</name>
</gene>
<dbReference type="AlphaFoldDB" id="A0A0F9TC58"/>
<organism evidence="1">
    <name type="scientific">marine sediment metagenome</name>
    <dbReference type="NCBI Taxonomy" id="412755"/>
    <lineage>
        <taxon>unclassified sequences</taxon>
        <taxon>metagenomes</taxon>
        <taxon>ecological metagenomes</taxon>
    </lineage>
</organism>
<name>A0A0F9TC58_9ZZZZ</name>
<evidence type="ECO:0000313" key="1">
    <source>
        <dbReference type="EMBL" id="KKN46576.1"/>
    </source>
</evidence>
<proteinExistence type="predicted"/>
<sequence length="73" mass="8340">MGTVRDVELLDLVTEVPLGVVIKPMECYSSFIDDIDGIIYKETRGGISLNHYRKDSHHVEEEEHGIRKVKKVT</sequence>
<accession>A0A0F9TC58</accession>
<protein>
    <submittedName>
        <fullName evidence="1">Uncharacterized protein</fullName>
    </submittedName>
</protein>
<reference evidence="1" key="1">
    <citation type="journal article" date="2015" name="Nature">
        <title>Complex archaea that bridge the gap between prokaryotes and eukaryotes.</title>
        <authorList>
            <person name="Spang A."/>
            <person name="Saw J.H."/>
            <person name="Jorgensen S.L."/>
            <person name="Zaremba-Niedzwiedzka K."/>
            <person name="Martijn J."/>
            <person name="Lind A.E."/>
            <person name="van Eijk R."/>
            <person name="Schleper C."/>
            <person name="Guy L."/>
            <person name="Ettema T.J."/>
        </authorList>
    </citation>
    <scope>NUCLEOTIDE SEQUENCE</scope>
</reference>